<dbReference type="GO" id="GO:0005634">
    <property type="term" value="C:nucleus"/>
    <property type="evidence" value="ECO:0007669"/>
    <property type="project" value="UniProtKB-SubCell"/>
</dbReference>
<dbReference type="SMART" id="SM00487">
    <property type="entry name" value="DEXDc"/>
    <property type="match status" value="1"/>
</dbReference>
<evidence type="ECO:0000256" key="7">
    <source>
        <dbReference type="SAM" id="MobiDB-lite"/>
    </source>
</evidence>
<evidence type="ECO:0000313" key="11">
    <source>
        <dbReference type="Proteomes" id="UP001454036"/>
    </source>
</evidence>
<evidence type="ECO:0000259" key="9">
    <source>
        <dbReference type="PROSITE" id="PS51194"/>
    </source>
</evidence>
<dbReference type="SMART" id="SM00490">
    <property type="entry name" value="HELICc"/>
    <property type="match status" value="1"/>
</dbReference>
<dbReference type="InterPro" id="IPR027417">
    <property type="entry name" value="P-loop_NTPase"/>
</dbReference>
<sequence>MMKRKRVHHNRHPFDVCPFEVYWCDEWKEVDRLRISGGHITTHVVNDGETFEANIRMSNLRLRSRKATELDCTCFLRPGVDICVFTNSYRVDNSDEEKSVEIHDMENTDGEKAIENCVANNSNDGEKSLEPHRMDISEEGKSIEPCGTDNLDEDKSTENSDEEVRTDPAWVDAKIRSIKRKPHNNGCTCEFYVSFYHTQGPELVQNKLLHRDVHPVQLHQISIHQKLDLKPAESEFYRWGYSEDCSSLLKHKLFSGRFASDLSWLVVASVLKQTAFDVRSIQNKMVYEIFGDTPNSDTNECDSATSHSYAVNFKQDNDLLTPHVIEFGESSPKTESSGDIVEAGALVLYNPLELRRSKRRLVQPDRYLGCDDDLAEFEIDLDTIRIGAKVPSKYDEEEVPLALSVQADNGIETEDDPKDGDYSYEVRGVKKYYAHRSENKSVDSRHELHQLSKNQSRTNKSKFPLSSVRRTVQRDPNAFYQGANDLNIPDDPSVGIGDIISKYMFVTGSNLSKKKNYSNKSQAYTQKWTGSAFRIRRHRRTRSQGPVKDSIYDVRNYKKGSVSAAVYRELMKRCMVDIDASVNKEQPPIIDQWEAFKSRKFPNQNQHQEEPSMDLDEEASELDRLWKEMELALASCYLLDDHEQSQDESFGSEKGGKYCHHDYRLNEEVGVVCNLCGFVSIEIKNVSPSFLPTKYYTPNKEQRHDEVKELKPSEGDDEQFKVPAPSNSASTEGESEENVWALIPSLRHKLRDHQKKAFEFLWRNVAGSTVPTEMEEKVKKRGGCVISHTPGAGKTLLIITFLVSYLKLFPGSRPLVLAPKTTLYTWYKEIIKWEIPVPVYQIHGGQTYKGEILRQKMKLNPGLPRNQDVMHVLDCLEKIQLWLSHPSILLMGYTSFMTLMREDSNYAHRKYMAQVLRQCPGILVLDEGHNPRSTKSRLRKALMKVNTKLRVLLSGTLFQNNFGEYFNTLCLARPNFVSEVLKVLDPKYKRRKKDEITRFSRENRARKYFIDKISAQINSSVPEERMEGLTLLKNLTGKFIDIYEGSNSDQLPGLQCYTLMMKSTALQQGILLKLQNQRPEYKGFPLELELLITLGAIHPWLIRTTACSSQYFSESELESLEQFKFDLKLGSKVRFVMSLIPRCLIRQEKVLIFCHNIAPINLFLDIFEKYYGWTRSEEVLVLSGEIELFERGRLIDKFEDPNGSSKVMLASINACAEGISLTAASRVILLDSEWNPSKSKQAIARAFRPGQEKVVYVYQLLATGTLEEEKYSRTTWKEWVSCMIFSEELVEDPSHWQAPKIEDELLREIVEEDRAVLFHRIMKNEKASNVIRGKSNVSYDNTPKDD</sequence>
<dbReference type="EMBL" id="BAABME010005670">
    <property type="protein sequence ID" value="GAA0166281.1"/>
    <property type="molecule type" value="Genomic_DNA"/>
</dbReference>
<dbReference type="GO" id="GO:0016787">
    <property type="term" value="F:hydrolase activity"/>
    <property type="evidence" value="ECO:0007669"/>
    <property type="project" value="UniProtKB-KW"/>
</dbReference>
<dbReference type="PROSITE" id="PS51194">
    <property type="entry name" value="HELICASE_CTER"/>
    <property type="match status" value="1"/>
</dbReference>
<dbReference type="InterPro" id="IPR014001">
    <property type="entry name" value="Helicase_ATP-bd"/>
</dbReference>
<feature type="domain" description="Helicase C-terminal" evidence="9">
    <location>
        <begin position="1139"/>
        <end position="1297"/>
    </location>
</feature>
<accession>A0AAV3QTE1</accession>
<keyword evidence="2" id="KW-0547">Nucleotide-binding</keyword>
<feature type="domain" description="Helicase ATP-binding" evidence="8">
    <location>
        <begin position="775"/>
        <end position="975"/>
    </location>
</feature>
<dbReference type="Proteomes" id="UP001454036">
    <property type="component" value="Unassembled WGS sequence"/>
</dbReference>
<keyword evidence="5" id="KW-0067">ATP-binding</keyword>
<evidence type="ECO:0000256" key="1">
    <source>
        <dbReference type="ARBA" id="ARBA00004123"/>
    </source>
</evidence>
<comment type="caution">
    <text evidence="10">The sequence shown here is derived from an EMBL/GenBank/DDBJ whole genome shotgun (WGS) entry which is preliminary data.</text>
</comment>
<evidence type="ECO:0000256" key="4">
    <source>
        <dbReference type="ARBA" id="ARBA00022806"/>
    </source>
</evidence>
<dbReference type="GO" id="GO:0004386">
    <property type="term" value="F:helicase activity"/>
    <property type="evidence" value="ECO:0007669"/>
    <property type="project" value="UniProtKB-KW"/>
</dbReference>
<dbReference type="GO" id="GO:0005524">
    <property type="term" value="F:ATP binding"/>
    <property type="evidence" value="ECO:0007669"/>
    <property type="project" value="UniProtKB-KW"/>
</dbReference>
<dbReference type="InterPro" id="IPR049730">
    <property type="entry name" value="SNF2/RAD54-like_C"/>
</dbReference>
<evidence type="ECO:0000256" key="3">
    <source>
        <dbReference type="ARBA" id="ARBA00022801"/>
    </source>
</evidence>
<feature type="compositionally biased region" description="Basic and acidic residues" evidence="7">
    <location>
        <begin position="153"/>
        <end position="166"/>
    </location>
</feature>
<evidence type="ECO:0000313" key="10">
    <source>
        <dbReference type="EMBL" id="GAA0166281.1"/>
    </source>
</evidence>
<dbReference type="PANTHER" id="PTHR45821:SF2">
    <property type="entry name" value="SNF2 DOMAIN-CONTAINING PROTEIN CLASSY 2"/>
    <property type="match status" value="1"/>
</dbReference>
<comment type="subcellular location">
    <subcellularLocation>
        <location evidence="1">Nucleus</location>
    </subcellularLocation>
</comment>
<evidence type="ECO:0000256" key="2">
    <source>
        <dbReference type="ARBA" id="ARBA00022741"/>
    </source>
</evidence>
<dbReference type="CDD" id="cd18793">
    <property type="entry name" value="SF2_C_SNF"/>
    <property type="match status" value="1"/>
</dbReference>
<dbReference type="PROSITE" id="PS51192">
    <property type="entry name" value="HELICASE_ATP_BIND_1"/>
    <property type="match status" value="1"/>
</dbReference>
<evidence type="ECO:0000256" key="6">
    <source>
        <dbReference type="ARBA" id="ARBA00023242"/>
    </source>
</evidence>
<feature type="region of interest" description="Disordered" evidence="7">
    <location>
        <begin position="137"/>
        <end position="166"/>
    </location>
</feature>
<dbReference type="InterPro" id="IPR000330">
    <property type="entry name" value="SNF2_N"/>
</dbReference>
<gene>
    <name evidence="10" type="ORF">LIER_21467</name>
</gene>
<name>A0AAV3QTE1_LITER</name>
<dbReference type="Gene3D" id="3.40.50.300">
    <property type="entry name" value="P-loop containing nucleotide triphosphate hydrolases"/>
    <property type="match status" value="1"/>
</dbReference>
<evidence type="ECO:0000259" key="8">
    <source>
        <dbReference type="PROSITE" id="PS51192"/>
    </source>
</evidence>
<keyword evidence="11" id="KW-1185">Reference proteome</keyword>
<proteinExistence type="predicted"/>
<dbReference type="PANTHER" id="PTHR45821">
    <property type="entry name" value="SNF2 DOMAIN-CONTAINING PROTEIN CLASSY 2-RELATED"/>
    <property type="match status" value="1"/>
</dbReference>
<dbReference type="GO" id="GO:0080188">
    <property type="term" value="P:gene silencing by siRNA-directed DNA methylation"/>
    <property type="evidence" value="ECO:0007669"/>
    <property type="project" value="InterPro"/>
</dbReference>
<dbReference type="Gene3D" id="3.40.50.10810">
    <property type="entry name" value="Tandem AAA-ATPase domain"/>
    <property type="match status" value="1"/>
</dbReference>
<protein>
    <submittedName>
        <fullName evidence="10">Uncharacterized protein</fullName>
    </submittedName>
</protein>
<dbReference type="Pfam" id="PF00271">
    <property type="entry name" value="Helicase_C"/>
    <property type="match status" value="1"/>
</dbReference>
<keyword evidence="3" id="KW-0378">Hydrolase</keyword>
<dbReference type="InterPro" id="IPR001650">
    <property type="entry name" value="Helicase_C-like"/>
</dbReference>
<keyword evidence="6" id="KW-0539">Nucleus</keyword>
<organism evidence="10 11">
    <name type="scientific">Lithospermum erythrorhizon</name>
    <name type="common">Purple gromwell</name>
    <name type="synonym">Lithospermum officinale var. erythrorhizon</name>
    <dbReference type="NCBI Taxonomy" id="34254"/>
    <lineage>
        <taxon>Eukaryota</taxon>
        <taxon>Viridiplantae</taxon>
        <taxon>Streptophyta</taxon>
        <taxon>Embryophyta</taxon>
        <taxon>Tracheophyta</taxon>
        <taxon>Spermatophyta</taxon>
        <taxon>Magnoliopsida</taxon>
        <taxon>eudicotyledons</taxon>
        <taxon>Gunneridae</taxon>
        <taxon>Pentapetalae</taxon>
        <taxon>asterids</taxon>
        <taxon>lamiids</taxon>
        <taxon>Boraginales</taxon>
        <taxon>Boraginaceae</taxon>
        <taxon>Boraginoideae</taxon>
        <taxon>Lithospermeae</taxon>
        <taxon>Lithospermum</taxon>
    </lineage>
</organism>
<dbReference type="InterPro" id="IPR038718">
    <property type="entry name" value="SNF2-like_sf"/>
</dbReference>
<reference evidence="10 11" key="1">
    <citation type="submission" date="2024-01" db="EMBL/GenBank/DDBJ databases">
        <title>The complete chloroplast genome sequence of Lithospermum erythrorhizon: insights into the phylogenetic relationship among Boraginaceae species and the maternal lineages of purple gromwells.</title>
        <authorList>
            <person name="Okada T."/>
            <person name="Watanabe K."/>
        </authorList>
    </citation>
    <scope>NUCLEOTIDE SEQUENCE [LARGE SCALE GENOMIC DNA]</scope>
</reference>
<keyword evidence="4" id="KW-0347">Helicase</keyword>
<feature type="compositionally biased region" description="Basic and acidic residues" evidence="7">
    <location>
        <begin position="437"/>
        <end position="450"/>
    </location>
</feature>
<feature type="region of interest" description="Disordered" evidence="7">
    <location>
        <begin position="437"/>
        <end position="464"/>
    </location>
</feature>
<dbReference type="Pfam" id="PF00176">
    <property type="entry name" value="SNF2-rel_dom"/>
    <property type="match status" value="1"/>
</dbReference>
<evidence type="ECO:0000256" key="5">
    <source>
        <dbReference type="ARBA" id="ARBA00022840"/>
    </source>
</evidence>
<feature type="region of interest" description="Disordered" evidence="7">
    <location>
        <begin position="696"/>
        <end position="734"/>
    </location>
</feature>
<feature type="compositionally biased region" description="Basic and acidic residues" evidence="7">
    <location>
        <begin position="700"/>
        <end position="720"/>
    </location>
</feature>
<dbReference type="InterPro" id="IPR044567">
    <property type="entry name" value="CLSY/DRD1"/>
</dbReference>
<dbReference type="SUPFAM" id="SSF52540">
    <property type="entry name" value="P-loop containing nucleoside triphosphate hydrolases"/>
    <property type="match status" value="2"/>
</dbReference>